<sequence length="92" mass="10341">MARPKKQRNLCCQPDATHYDPRGVELDQLEEVLLDHEEYVAMLHVYEHGHSQTEAAGLMHISQPTLSRILSRGLKKTVHALASGKALVIEKT</sequence>
<evidence type="ECO:0000313" key="2">
    <source>
        <dbReference type="EMBL" id="KXK26051.1"/>
    </source>
</evidence>
<organism evidence="2 3">
    <name type="scientific">candidate division WS6 bacterium OLB20</name>
    <dbReference type="NCBI Taxonomy" id="1617426"/>
    <lineage>
        <taxon>Bacteria</taxon>
        <taxon>Candidatus Dojkabacteria</taxon>
    </lineage>
</organism>
<dbReference type="EMBL" id="JYNZ01000005">
    <property type="protein sequence ID" value="KXK26051.1"/>
    <property type="molecule type" value="Genomic_DNA"/>
</dbReference>
<dbReference type="InterPro" id="IPR002852">
    <property type="entry name" value="UPF0251"/>
</dbReference>
<gene>
    <name evidence="2" type="ORF">TR69_WS6001001345</name>
</gene>
<name>A0A136LWL4_9BACT</name>
<evidence type="ECO:0000256" key="1">
    <source>
        <dbReference type="ARBA" id="ARBA00009350"/>
    </source>
</evidence>
<reference evidence="2 3" key="1">
    <citation type="submission" date="2015-02" db="EMBL/GenBank/DDBJ databases">
        <title>Improved understanding of the partial-nitritation anammox process through 23 genomes representing the majority of the microbial community.</title>
        <authorList>
            <person name="Speth D.R."/>
            <person name="In T Zandt M."/>
            <person name="Guerrero Cruz S."/>
            <person name="Jetten M.S."/>
            <person name="Dutilh B.E."/>
        </authorList>
    </citation>
    <scope>NUCLEOTIDE SEQUENCE [LARGE SCALE GENOMIC DNA]</scope>
    <source>
        <strain evidence="2">OLB20</strain>
    </source>
</reference>
<dbReference type="Proteomes" id="UP000070457">
    <property type="component" value="Unassembled WGS sequence"/>
</dbReference>
<comment type="caution">
    <text evidence="2">The sequence shown here is derived from an EMBL/GenBank/DDBJ whole genome shotgun (WGS) entry which is preliminary data.</text>
</comment>
<accession>A0A136LWL4</accession>
<evidence type="ECO:0000313" key="3">
    <source>
        <dbReference type="Proteomes" id="UP000070457"/>
    </source>
</evidence>
<dbReference type="PANTHER" id="PTHR37478">
    <property type="match status" value="1"/>
</dbReference>
<dbReference type="STRING" id="1617426.TR69_WS6001001345"/>
<dbReference type="AlphaFoldDB" id="A0A136LWL4"/>
<dbReference type="Pfam" id="PF02001">
    <property type="entry name" value="DUF134"/>
    <property type="match status" value="1"/>
</dbReference>
<comment type="similarity">
    <text evidence="1">Belongs to the UPF0251 family.</text>
</comment>
<protein>
    <submittedName>
        <fullName evidence="2">Uncharacterized protein</fullName>
    </submittedName>
</protein>
<dbReference type="PANTHER" id="PTHR37478:SF2">
    <property type="entry name" value="UPF0251 PROTEIN TK0562"/>
    <property type="match status" value="1"/>
</dbReference>
<dbReference type="Gene3D" id="1.10.10.60">
    <property type="entry name" value="Homeodomain-like"/>
    <property type="match status" value="1"/>
</dbReference>
<dbReference type="SUPFAM" id="SSF88659">
    <property type="entry name" value="Sigma3 and sigma4 domains of RNA polymerase sigma factors"/>
    <property type="match status" value="1"/>
</dbReference>
<dbReference type="InterPro" id="IPR013324">
    <property type="entry name" value="RNA_pol_sigma_r3/r4-like"/>
</dbReference>
<proteinExistence type="inferred from homology"/>